<sequence length="94" mass="10820">MNNSLFERYITNHLILVFGSHPTLFTHNLMGSHKTLTILKLLQDNNITPSLIPTGCTSLIKPLDVSINNLFKELMRDLTNQNIFELESMEDFEK</sequence>
<dbReference type="OrthoDB" id="2425962at2759"/>
<dbReference type="GO" id="GO:0003676">
    <property type="term" value="F:nucleic acid binding"/>
    <property type="evidence" value="ECO:0007669"/>
    <property type="project" value="InterPro"/>
</dbReference>
<accession>A0A3N4JCG5</accession>
<organism evidence="2 3">
    <name type="scientific">Choiromyces venosus 120613-1</name>
    <dbReference type="NCBI Taxonomy" id="1336337"/>
    <lineage>
        <taxon>Eukaryota</taxon>
        <taxon>Fungi</taxon>
        <taxon>Dikarya</taxon>
        <taxon>Ascomycota</taxon>
        <taxon>Pezizomycotina</taxon>
        <taxon>Pezizomycetes</taxon>
        <taxon>Pezizales</taxon>
        <taxon>Tuberaceae</taxon>
        <taxon>Choiromyces</taxon>
    </lineage>
</organism>
<dbReference type="EMBL" id="ML120431">
    <property type="protein sequence ID" value="RPA94967.1"/>
    <property type="molecule type" value="Genomic_DNA"/>
</dbReference>
<evidence type="ECO:0000313" key="2">
    <source>
        <dbReference type="EMBL" id="RPA94967.1"/>
    </source>
</evidence>
<dbReference type="Pfam" id="PF03184">
    <property type="entry name" value="DDE_1"/>
    <property type="match status" value="1"/>
</dbReference>
<dbReference type="Proteomes" id="UP000276215">
    <property type="component" value="Unassembled WGS sequence"/>
</dbReference>
<evidence type="ECO:0000259" key="1">
    <source>
        <dbReference type="Pfam" id="PF03184"/>
    </source>
</evidence>
<reference evidence="2 3" key="1">
    <citation type="journal article" date="2018" name="Nat. Ecol. Evol.">
        <title>Pezizomycetes genomes reveal the molecular basis of ectomycorrhizal truffle lifestyle.</title>
        <authorList>
            <person name="Murat C."/>
            <person name="Payen T."/>
            <person name="Noel B."/>
            <person name="Kuo A."/>
            <person name="Morin E."/>
            <person name="Chen J."/>
            <person name="Kohler A."/>
            <person name="Krizsan K."/>
            <person name="Balestrini R."/>
            <person name="Da Silva C."/>
            <person name="Montanini B."/>
            <person name="Hainaut M."/>
            <person name="Levati E."/>
            <person name="Barry K.W."/>
            <person name="Belfiori B."/>
            <person name="Cichocki N."/>
            <person name="Clum A."/>
            <person name="Dockter R.B."/>
            <person name="Fauchery L."/>
            <person name="Guy J."/>
            <person name="Iotti M."/>
            <person name="Le Tacon F."/>
            <person name="Lindquist E.A."/>
            <person name="Lipzen A."/>
            <person name="Malagnac F."/>
            <person name="Mello A."/>
            <person name="Molinier V."/>
            <person name="Miyauchi S."/>
            <person name="Poulain J."/>
            <person name="Riccioni C."/>
            <person name="Rubini A."/>
            <person name="Sitrit Y."/>
            <person name="Splivallo R."/>
            <person name="Traeger S."/>
            <person name="Wang M."/>
            <person name="Zifcakova L."/>
            <person name="Wipf D."/>
            <person name="Zambonelli A."/>
            <person name="Paolocci F."/>
            <person name="Nowrousian M."/>
            <person name="Ottonello S."/>
            <person name="Baldrian P."/>
            <person name="Spatafora J.W."/>
            <person name="Henrissat B."/>
            <person name="Nagy L.G."/>
            <person name="Aury J.M."/>
            <person name="Wincker P."/>
            <person name="Grigoriev I.V."/>
            <person name="Bonfante P."/>
            <person name="Martin F.M."/>
        </authorList>
    </citation>
    <scope>NUCLEOTIDE SEQUENCE [LARGE SCALE GENOMIC DNA]</scope>
    <source>
        <strain evidence="2 3">120613-1</strain>
    </source>
</reference>
<dbReference type="AlphaFoldDB" id="A0A3N4JCG5"/>
<name>A0A3N4JCG5_9PEZI</name>
<protein>
    <recommendedName>
        <fullName evidence="1">DDE-1 domain-containing protein</fullName>
    </recommendedName>
</protein>
<dbReference type="InterPro" id="IPR004875">
    <property type="entry name" value="DDE_SF_endonuclease_dom"/>
</dbReference>
<feature type="domain" description="DDE-1" evidence="1">
    <location>
        <begin position="4"/>
        <end position="87"/>
    </location>
</feature>
<proteinExistence type="predicted"/>
<keyword evidence="3" id="KW-1185">Reference proteome</keyword>
<gene>
    <name evidence="2" type="ORF">L873DRAFT_1382407</name>
</gene>
<dbReference type="STRING" id="1336337.A0A3N4JCG5"/>
<evidence type="ECO:0000313" key="3">
    <source>
        <dbReference type="Proteomes" id="UP000276215"/>
    </source>
</evidence>